<sequence length="180" mass="21101">MDIKLYKINNKSELAQYYSLTHYKIEKEFFSFTPLCPDDFENALKIYNKFIPLIAGDIRDSSGELLGYKIWKKITDWHYHSMIEIIRKSQRRKGFSKKLSDSIKKNVAPKLEYLTKIVGVENILIECEPATFTPLHHSLSISKEELVLMENLNLQCDLRIIPEHFLTPGRDGFLKTYKII</sequence>
<dbReference type="RefSeq" id="WP_015906222.1">
    <property type="nucleotide sequence ID" value="NC_012108.1"/>
</dbReference>
<reference evidence="1 2" key="1">
    <citation type="journal article" date="2009" name="Environ. Microbiol.">
        <title>Genome sequence of Desulfobacterium autotrophicum HRM2, a marine sulfate reducer oxidizing organic carbon completely to carbon dioxide.</title>
        <authorList>
            <person name="Strittmatter A.W."/>
            <person name="Liesegang H."/>
            <person name="Rabus R."/>
            <person name="Decker I."/>
            <person name="Amann J."/>
            <person name="Andres S."/>
            <person name="Henne A."/>
            <person name="Fricke W.F."/>
            <person name="Martinez-Arias R."/>
            <person name="Bartels D."/>
            <person name="Goesmann A."/>
            <person name="Krause L."/>
            <person name="Puehler A."/>
            <person name="Klenk H.P."/>
            <person name="Richter M."/>
            <person name="Schuler M."/>
            <person name="Gloeckner F.O."/>
            <person name="Meyerdierks A."/>
            <person name="Gottschalk G."/>
            <person name="Amann R."/>
        </authorList>
    </citation>
    <scope>NUCLEOTIDE SEQUENCE [LARGE SCALE GENOMIC DNA]</scope>
    <source>
        <strain evidence="2">ATCC 43914 / DSM 3382 / HRM2</strain>
    </source>
</reference>
<proteinExistence type="predicted"/>
<dbReference type="KEGG" id="dat:HRM2_44430"/>
<dbReference type="Proteomes" id="UP000000442">
    <property type="component" value="Chromosome"/>
</dbReference>
<evidence type="ECO:0000313" key="2">
    <source>
        <dbReference type="Proteomes" id="UP000000442"/>
    </source>
</evidence>
<dbReference type="EMBL" id="CP001087">
    <property type="protein sequence ID" value="ACN17499.1"/>
    <property type="molecule type" value="Genomic_DNA"/>
</dbReference>
<accession>C0QEZ8</accession>
<dbReference type="HOGENOM" id="CLU_1493903_0_0_7"/>
<organism evidence="1 2">
    <name type="scientific">Desulforapulum autotrophicum (strain ATCC 43914 / DSM 3382 / VKM B-1955 / HRM2)</name>
    <name type="common">Desulfobacterium autotrophicum</name>
    <dbReference type="NCBI Taxonomy" id="177437"/>
    <lineage>
        <taxon>Bacteria</taxon>
        <taxon>Pseudomonadati</taxon>
        <taxon>Thermodesulfobacteriota</taxon>
        <taxon>Desulfobacteria</taxon>
        <taxon>Desulfobacterales</taxon>
        <taxon>Desulfobacteraceae</taxon>
        <taxon>Desulforapulum</taxon>
    </lineage>
</organism>
<dbReference type="STRING" id="177437.HRM2_44430"/>
<keyword evidence="2" id="KW-1185">Reference proteome</keyword>
<evidence type="ECO:0000313" key="1">
    <source>
        <dbReference type="EMBL" id="ACN17499.1"/>
    </source>
</evidence>
<name>C0QEZ8_DESAH</name>
<gene>
    <name evidence="1" type="ordered locus">HRM2_44430</name>
</gene>
<protein>
    <submittedName>
        <fullName evidence="1">Uncharacterized protein</fullName>
    </submittedName>
</protein>
<dbReference type="AlphaFoldDB" id="C0QEZ8"/>